<gene>
    <name evidence="2" type="ORF">KSF_015540</name>
</gene>
<organism evidence="2 3">
    <name type="scientific">Reticulibacter mediterranei</name>
    <dbReference type="NCBI Taxonomy" id="2778369"/>
    <lineage>
        <taxon>Bacteria</taxon>
        <taxon>Bacillati</taxon>
        <taxon>Chloroflexota</taxon>
        <taxon>Ktedonobacteria</taxon>
        <taxon>Ktedonobacterales</taxon>
        <taxon>Reticulibacteraceae</taxon>
        <taxon>Reticulibacter</taxon>
    </lineage>
</organism>
<sequence length="617" mass="71317">MNNQQPLSPQSPSWQWPLNPTVYDQGFELSQDERAELACRFDGASTSTNRICPSTKVRLFRLLQPIDDALAYIKLAPDKRLKVMRVLCIEMHWRDSSFWSWSLEEWKEILAPNDTIFTTRYGWHEGADRNPARRWLPVVAYLLQVHPHAALLFDVMTYWGNYARRIFGEELVSQNIQRLRVPLQKWGYRNLQGTRLEHRLDAAVGYLLLRNGSPYLEDIPIELLETLYESCTHPSIHNLLVQISRSLWALDILTYPLAIQGKPLLPASGTDGSVSDEWLSWCQRWRKTSILQQPQKHYYALLKVGRWLQVNHPAVKGPADWSYELAAELVAALNTMKVGEWSDPSPRSQSQLRKKQFGQPLGPVGKNAMLKAMRVFLHDCQEWHWIPVTINPHRAFRTPLAIQRQIGTNPRVIDKELWAKILWAAMNLQEEDLPRNARDYLLYPFEMVRALATVWCFAALRSDEIWRLRVGCIRWQYEDVMIPETGEMLPKDAVCFLDVPVNKTSRAYTKAVHTLVGRRINEWEQVRPQEQPHAIDHKTGEQVQFLFAYRGMRVSKTYINETLMYVIPNTPLPLWIITSERRRGGSDADNLLGILPSCSRKCSCTQLARNTSNAGSG</sequence>
<dbReference type="SUPFAM" id="SSF56349">
    <property type="entry name" value="DNA breaking-rejoining enzymes"/>
    <property type="match status" value="1"/>
</dbReference>
<dbReference type="InterPro" id="IPR011010">
    <property type="entry name" value="DNA_brk_join_enz"/>
</dbReference>
<dbReference type="EMBL" id="BNJK01000001">
    <property type="protein sequence ID" value="GHO91506.1"/>
    <property type="molecule type" value="Genomic_DNA"/>
</dbReference>
<evidence type="ECO:0000313" key="3">
    <source>
        <dbReference type="Proteomes" id="UP000597444"/>
    </source>
</evidence>
<feature type="region of interest" description="Disordered" evidence="1">
    <location>
        <begin position="341"/>
        <end position="360"/>
    </location>
</feature>
<evidence type="ECO:0000256" key="1">
    <source>
        <dbReference type="SAM" id="MobiDB-lite"/>
    </source>
</evidence>
<protein>
    <submittedName>
        <fullName evidence="2">Uncharacterized protein</fullName>
    </submittedName>
</protein>
<name>A0A8J3IL41_9CHLR</name>
<reference evidence="2" key="1">
    <citation type="submission" date="2020-10" db="EMBL/GenBank/DDBJ databases">
        <title>Taxonomic study of unclassified bacteria belonging to the class Ktedonobacteria.</title>
        <authorList>
            <person name="Yabe S."/>
            <person name="Wang C.M."/>
            <person name="Zheng Y."/>
            <person name="Sakai Y."/>
            <person name="Cavaletti L."/>
            <person name="Monciardini P."/>
            <person name="Donadio S."/>
        </authorList>
    </citation>
    <scope>NUCLEOTIDE SEQUENCE</scope>
    <source>
        <strain evidence="2">ID150040</strain>
    </source>
</reference>
<evidence type="ECO:0000313" key="2">
    <source>
        <dbReference type="EMBL" id="GHO91506.1"/>
    </source>
</evidence>
<keyword evidence="3" id="KW-1185">Reference proteome</keyword>
<proteinExistence type="predicted"/>
<dbReference type="Proteomes" id="UP000597444">
    <property type="component" value="Unassembled WGS sequence"/>
</dbReference>
<accession>A0A8J3IL41</accession>
<comment type="caution">
    <text evidence="2">The sequence shown here is derived from an EMBL/GenBank/DDBJ whole genome shotgun (WGS) entry which is preliminary data.</text>
</comment>
<dbReference type="AlphaFoldDB" id="A0A8J3IL41"/>
<dbReference type="RefSeq" id="WP_220202400.1">
    <property type="nucleotide sequence ID" value="NZ_BNJK01000001.1"/>
</dbReference>
<dbReference type="GO" id="GO:0003677">
    <property type="term" value="F:DNA binding"/>
    <property type="evidence" value="ECO:0007669"/>
    <property type="project" value="InterPro"/>
</dbReference>